<gene>
    <name evidence="12" type="ORF">HYR64_06180</name>
</gene>
<keyword evidence="5 11" id="KW-0812">Transmembrane</keyword>
<dbReference type="Proteomes" id="UP000727962">
    <property type="component" value="Unassembled WGS sequence"/>
</dbReference>
<dbReference type="PANTHER" id="PTHR11795:SF371">
    <property type="entry name" value="HIGH-AFFINITY BRANCHED-CHAIN AMINO ACID TRANSPORT SYSTEM PERMEASE PROTEIN LIVH"/>
    <property type="match status" value="1"/>
</dbReference>
<keyword evidence="8 11" id="KW-0472">Membrane</keyword>
<dbReference type="InterPro" id="IPR052157">
    <property type="entry name" value="BCAA_transport_permease"/>
</dbReference>
<dbReference type="GO" id="GO:0005886">
    <property type="term" value="C:plasma membrane"/>
    <property type="evidence" value="ECO:0007669"/>
    <property type="project" value="UniProtKB-SubCell"/>
</dbReference>
<evidence type="ECO:0000256" key="5">
    <source>
        <dbReference type="ARBA" id="ARBA00022692"/>
    </source>
</evidence>
<evidence type="ECO:0000256" key="3">
    <source>
        <dbReference type="ARBA" id="ARBA00022475"/>
    </source>
</evidence>
<feature type="coiled-coil region" evidence="10">
    <location>
        <begin position="207"/>
        <end position="234"/>
    </location>
</feature>
<dbReference type="GO" id="GO:0015190">
    <property type="term" value="F:L-leucine transmembrane transporter activity"/>
    <property type="evidence" value="ECO:0007669"/>
    <property type="project" value="TreeGrafter"/>
</dbReference>
<feature type="transmembrane region" description="Helical" evidence="11">
    <location>
        <begin position="364"/>
        <end position="383"/>
    </location>
</feature>
<feature type="transmembrane region" description="Helical" evidence="11">
    <location>
        <begin position="54"/>
        <end position="73"/>
    </location>
</feature>
<accession>A0A931LST6</accession>
<dbReference type="Pfam" id="PF02653">
    <property type="entry name" value="BPD_transp_2"/>
    <property type="match status" value="1"/>
</dbReference>
<name>A0A931LST6_FIMGI</name>
<evidence type="ECO:0000313" key="12">
    <source>
        <dbReference type="EMBL" id="MBI1756679.1"/>
    </source>
</evidence>
<dbReference type="EMBL" id="JACOSL010000038">
    <property type="protein sequence ID" value="MBI1756679.1"/>
    <property type="molecule type" value="Genomic_DNA"/>
</dbReference>
<feature type="transmembrane region" description="Helical" evidence="11">
    <location>
        <begin position="20"/>
        <end position="42"/>
    </location>
</feature>
<evidence type="ECO:0000256" key="9">
    <source>
        <dbReference type="ARBA" id="ARBA00037998"/>
    </source>
</evidence>
<feature type="transmembrane region" description="Helical" evidence="11">
    <location>
        <begin position="85"/>
        <end position="106"/>
    </location>
</feature>
<dbReference type="GO" id="GO:0015188">
    <property type="term" value="F:L-isoleucine transmembrane transporter activity"/>
    <property type="evidence" value="ECO:0007669"/>
    <property type="project" value="TreeGrafter"/>
</dbReference>
<dbReference type="GO" id="GO:0015808">
    <property type="term" value="P:L-alanine transport"/>
    <property type="evidence" value="ECO:0007669"/>
    <property type="project" value="TreeGrafter"/>
</dbReference>
<feature type="transmembrane region" description="Helical" evidence="11">
    <location>
        <begin position="331"/>
        <end position="352"/>
    </location>
</feature>
<keyword evidence="7 11" id="KW-1133">Transmembrane helix</keyword>
<keyword evidence="6" id="KW-0029">Amino-acid transport</keyword>
<evidence type="ECO:0000256" key="6">
    <source>
        <dbReference type="ARBA" id="ARBA00022970"/>
    </source>
</evidence>
<dbReference type="PANTHER" id="PTHR11795">
    <property type="entry name" value="BRANCHED-CHAIN AMINO ACID TRANSPORT SYSTEM PERMEASE PROTEIN LIVH"/>
    <property type="match status" value="1"/>
</dbReference>
<reference evidence="12" key="1">
    <citation type="submission" date="2020-07" db="EMBL/GenBank/DDBJ databases">
        <title>Huge and variable diversity of episymbiotic CPR bacteria and DPANN archaea in groundwater ecosystems.</title>
        <authorList>
            <person name="He C.Y."/>
            <person name="Keren R."/>
            <person name="Whittaker M."/>
            <person name="Farag I.F."/>
            <person name="Doudna J."/>
            <person name="Cate J.H.D."/>
            <person name="Banfield J.F."/>
        </authorList>
    </citation>
    <scope>NUCLEOTIDE SEQUENCE</scope>
    <source>
        <strain evidence="12">NC_groundwater_17_Pr7_B-0.1um_64_12</strain>
    </source>
</reference>
<dbReference type="CDD" id="cd06582">
    <property type="entry name" value="TM_PBP1_LivH_like"/>
    <property type="match status" value="1"/>
</dbReference>
<comment type="subcellular location">
    <subcellularLocation>
        <location evidence="1">Cell membrane</location>
        <topology evidence="1">Multi-pass membrane protein</topology>
    </subcellularLocation>
</comment>
<protein>
    <submittedName>
        <fullName evidence="12">Branched-chain amino acid ABC transporter permease</fullName>
    </submittedName>
</protein>
<dbReference type="GO" id="GO:0015192">
    <property type="term" value="F:L-phenylalanine transmembrane transporter activity"/>
    <property type="evidence" value="ECO:0007669"/>
    <property type="project" value="TreeGrafter"/>
</dbReference>
<dbReference type="GO" id="GO:1903806">
    <property type="term" value="P:L-isoleucine import across plasma membrane"/>
    <property type="evidence" value="ECO:0007669"/>
    <property type="project" value="TreeGrafter"/>
</dbReference>
<evidence type="ECO:0000256" key="10">
    <source>
        <dbReference type="SAM" id="Coils"/>
    </source>
</evidence>
<keyword evidence="10" id="KW-0175">Coiled coil</keyword>
<sequence length="393" mass="42117">MPLSLQLLAGVDFHTLPQQVVNGIMLGAIYALIALGYTMVYGVLKLINFAHGEVYMLGAYVALFASWRLGFTPEATRGTNLQSSAFNLVILLLASMAICALIGVIIERFAYRPMRQHARIASLITAIGVSMFLQFGGALVLPISPEPNVSGEINPYKGTYQASLTPSPTALVRQRDAAKQPYEAAQKTFDEYIAATHEDRFNLSPKGIEARDLAQQAERTYKDLESKVESAGVSVIVPKGQLVMLVTAVFLMLLLRHLVMRTRAGRAMRAVSHDFDSAALMGVNVNRIVVLTFVLGSSMAGAGAMMTATFLGTPLTTFYGMEAGVKAFTAAVLGGIGNIPGAVLGGLLMGVVEEMVVWAGYSSYRDAIAFVVLILVLLFRPGGLLGSATMEKI</sequence>
<dbReference type="GO" id="GO:0042941">
    <property type="term" value="P:D-alanine transmembrane transport"/>
    <property type="evidence" value="ECO:0007669"/>
    <property type="project" value="TreeGrafter"/>
</dbReference>
<evidence type="ECO:0000313" key="13">
    <source>
        <dbReference type="Proteomes" id="UP000727962"/>
    </source>
</evidence>
<feature type="transmembrane region" description="Helical" evidence="11">
    <location>
        <begin position="288"/>
        <end position="311"/>
    </location>
</feature>
<dbReference type="AlphaFoldDB" id="A0A931LST6"/>
<dbReference type="GO" id="GO:0005304">
    <property type="term" value="F:L-valine transmembrane transporter activity"/>
    <property type="evidence" value="ECO:0007669"/>
    <property type="project" value="TreeGrafter"/>
</dbReference>
<dbReference type="InterPro" id="IPR001851">
    <property type="entry name" value="ABC_transp_permease"/>
</dbReference>
<keyword evidence="4" id="KW-0997">Cell inner membrane</keyword>
<evidence type="ECO:0000256" key="1">
    <source>
        <dbReference type="ARBA" id="ARBA00004651"/>
    </source>
</evidence>
<evidence type="ECO:0000256" key="7">
    <source>
        <dbReference type="ARBA" id="ARBA00022989"/>
    </source>
</evidence>
<proteinExistence type="inferred from homology"/>
<keyword evidence="3" id="KW-1003">Cell membrane</keyword>
<evidence type="ECO:0000256" key="11">
    <source>
        <dbReference type="SAM" id="Phobius"/>
    </source>
</evidence>
<evidence type="ECO:0000256" key="4">
    <source>
        <dbReference type="ARBA" id="ARBA00022519"/>
    </source>
</evidence>
<evidence type="ECO:0000256" key="2">
    <source>
        <dbReference type="ARBA" id="ARBA00022448"/>
    </source>
</evidence>
<organism evidence="12 13">
    <name type="scientific">Fimbriimonas ginsengisoli</name>
    <dbReference type="NCBI Taxonomy" id="1005039"/>
    <lineage>
        <taxon>Bacteria</taxon>
        <taxon>Bacillati</taxon>
        <taxon>Armatimonadota</taxon>
        <taxon>Fimbriimonadia</taxon>
        <taxon>Fimbriimonadales</taxon>
        <taxon>Fimbriimonadaceae</taxon>
        <taxon>Fimbriimonas</taxon>
    </lineage>
</organism>
<comment type="similarity">
    <text evidence="9">Belongs to the binding-protein-dependent transport system permease family. LivHM subfamily.</text>
</comment>
<evidence type="ECO:0000256" key="8">
    <source>
        <dbReference type="ARBA" id="ARBA00023136"/>
    </source>
</evidence>
<feature type="transmembrane region" description="Helical" evidence="11">
    <location>
        <begin position="242"/>
        <end position="259"/>
    </location>
</feature>
<feature type="transmembrane region" description="Helical" evidence="11">
    <location>
        <begin position="118"/>
        <end position="141"/>
    </location>
</feature>
<keyword evidence="2" id="KW-0813">Transport</keyword>
<comment type="caution">
    <text evidence="12">The sequence shown here is derived from an EMBL/GenBank/DDBJ whole genome shotgun (WGS) entry which is preliminary data.</text>
</comment>